<dbReference type="AlphaFoldDB" id="A0A1M5JU18"/>
<dbReference type="OrthoDB" id="8130113at2"/>
<proteinExistence type="predicted"/>
<feature type="signal peptide" evidence="2">
    <location>
        <begin position="1"/>
        <end position="19"/>
    </location>
</feature>
<dbReference type="Proteomes" id="UP000189796">
    <property type="component" value="Chromosome I"/>
</dbReference>
<feature type="compositionally biased region" description="Low complexity" evidence="1">
    <location>
        <begin position="74"/>
        <end position="90"/>
    </location>
</feature>
<dbReference type="EMBL" id="LT670817">
    <property type="protein sequence ID" value="SHG44057.1"/>
    <property type="molecule type" value="Genomic_DNA"/>
</dbReference>
<keyword evidence="2" id="KW-0732">Signal</keyword>
<reference evidence="3 4" key="1">
    <citation type="submission" date="2016-11" db="EMBL/GenBank/DDBJ databases">
        <authorList>
            <person name="Jaros S."/>
            <person name="Januszkiewicz K."/>
            <person name="Wedrychowicz H."/>
        </authorList>
    </citation>
    <scope>NUCLEOTIDE SEQUENCE [LARGE SCALE GENOMIC DNA]</scope>
    <source>
        <strain evidence="3 4">GAS138</strain>
    </source>
</reference>
<evidence type="ECO:0000256" key="1">
    <source>
        <dbReference type="SAM" id="MobiDB-lite"/>
    </source>
</evidence>
<feature type="region of interest" description="Disordered" evidence="1">
    <location>
        <begin position="35"/>
        <end position="96"/>
    </location>
</feature>
<evidence type="ECO:0000256" key="2">
    <source>
        <dbReference type="SAM" id="SignalP"/>
    </source>
</evidence>
<gene>
    <name evidence="3" type="ORF">SAMN05443248_1570</name>
</gene>
<protein>
    <recommendedName>
        <fullName evidence="5">Pentapeptide MXKDX repeat protein</fullName>
    </recommendedName>
</protein>
<accession>A0A1M5JU18</accession>
<feature type="chain" id="PRO_5012861283" description="Pentapeptide MXKDX repeat protein" evidence="2">
    <location>
        <begin position="20"/>
        <end position="96"/>
    </location>
</feature>
<evidence type="ECO:0008006" key="5">
    <source>
        <dbReference type="Google" id="ProtNLM"/>
    </source>
</evidence>
<sequence>MRVICAAAMIAMLAGPAYAQGKTPKTLEEMMDAKTPDQIEKEQATDKAYKDSLKKIPDAKTPADPWGNARSTDAPKATAKTPAAKKSPTKIGNTAN</sequence>
<evidence type="ECO:0000313" key="3">
    <source>
        <dbReference type="EMBL" id="SHG44057.1"/>
    </source>
</evidence>
<organism evidence="3 4">
    <name type="scientific">Bradyrhizobium erythrophlei</name>
    <dbReference type="NCBI Taxonomy" id="1437360"/>
    <lineage>
        <taxon>Bacteria</taxon>
        <taxon>Pseudomonadati</taxon>
        <taxon>Pseudomonadota</taxon>
        <taxon>Alphaproteobacteria</taxon>
        <taxon>Hyphomicrobiales</taxon>
        <taxon>Nitrobacteraceae</taxon>
        <taxon>Bradyrhizobium</taxon>
    </lineage>
</organism>
<evidence type="ECO:0000313" key="4">
    <source>
        <dbReference type="Proteomes" id="UP000189796"/>
    </source>
</evidence>
<feature type="compositionally biased region" description="Basic and acidic residues" evidence="1">
    <location>
        <begin position="35"/>
        <end position="58"/>
    </location>
</feature>
<name>A0A1M5JU18_9BRAD</name>